<dbReference type="SUPFAM" id="SSF56752">
    <property type="entry name" value="D-aminoacid aminotransferase-like PLP-dependent enzymes"/>
    <property type="match status" value="1"/>
</dbReference>
<reference evidence="4 5" key="1">
    <citation type="journal article" date="2018" name="Sci. Rep.">
        <title>A novel species of the marine cyanobacterium Acaryochloris with a unique pigment content and lifestyle.</title>
        <authorList>
            <person name="Partensky F."/>
            <person name="Six C."/>
            <person name="Ratin M."/>
            <person name="Garczarek L."/>
            <person name="Vaulot D."/>
            <person name="Probert I."/>
            <person name="Calteau A."/>
            <person name="Gourvil P."/>
            <person name="Marie D."/>
            <person name="Grebert T."/>
            <person name="Bouchier C."/>
            <person name="Le Panse S."/>
            <person name="Gachenot M."/>
            <person name="Rodriguez F."/>
            <person name="Garrido J.L."/>
        </authorList>
    </citation>
    <scope>NUCLEOTIDE SEQUENCE [LARGE SCALE GENOMIC DNA]</scope>
    <source>
        <strain evidence="4 5">RCC1774</strain>
    </source>
</reference>
<dbReference type="InterPro" id="IPR001544">
    <property type="entry name" value="Aminotrans_IV"/>
</dbReference>
<keyword evidence="4" id="KW-0808">Transferase</keyword>
<dbReference type="InterPro" id="IPR043131">
    <property type="entry name" value="BCAT-like_N"/>
</dbReference>
<dbReference type="GO" id="GO:0008652">
    <property type="term" value="P:amino acid biosynthetic process"/>
    <property type="evidence" value="ECO:0007669"/>
    <property type="project" value="UniProtKB-ARBA"/>
</dbReference>
<dbReference type="Gene3D" id="3.30.470.10">
    <property type="match status" value="1"/>
</dbReference>
<keyword evidence="4" id="KW-0032">Aminotransferase</keyword>
<dbReference type="InterPro" id="IPR043132">
    <property type="entry name" value="BCAT-like_C"/>
</dbReference>
<gene>
    <name evidence="4" type="primary">dat_1</name>
    <name evidence="4" type="ORF">C1752_04095</name>
</gene>
<dbReference type="InterPro" id="IPR036038">
    <property type="entry name" value="Aminotransferase-like"/>
</dbReference>
<keyword evidence="5" id="KW-1185">Reference proteome</keyword>
<organism evidence="4 5">
    <name type="scientific">Acaryochloris thomasi RCC1774</name>
    <dbReference type="NCBI Taxonomy" id="1764569"/>
    <lineage>
        <taxon>Bacteria</taxon>
        <taxon>Bacillati</taxon>
        <taxon>Cyanobacteriota</taxon>
        <taxon>Cyanophyceae</taxon>
        <taxon>Acaryochloridales</taxon>
        <taxon>Acaryochloridaceae</taxon>
        <taxon>Acaryochloris</taxon>
        <taxon>Acaryochloris thomasi</taxon>
    </lineage>
</organism>
<protein>
    <submittedName>
        <fullName evidence="4">D-alanine aminotransferase</fullName>
        <ecNumber evidence="4">2.6.1.21</ecNumber>
    </submittedName>
</protein>
<name>A0A2W1JSW5_9CYAN</name>
<evidence type="ECO:0000313" key="4">
    <source>
        <dbReference type="EMBL" id="PZD72071.1"/>
    </source>
</evidence>
<comment type="similarity">
    <text evidence="2">Belongs to the class-IV pyridoxal-phosphate-dependent aminotransferase family.</text>
</comment>
<dbReference type="FunFam" id="3.20.10.10:FF:000002">
    <property type="entry name" value="D-alanine aminotransferase"/>
    <property type="match status" value="1"/>
</dbReference>
<evidence type="ECO:0000256" key="1">
    <source>
        <dbReference type="ARBA" id="ARBA00001933"/>
    </source>
</evidence>
<dbReference type="RefSeq" id="WP_110987494.1">
    <property type="nucleotide sequence ID" value="NZ_CAWNWM010000012.1"/>
</dbReference>
<dbReference type="PANTHER" id="PTHR42743:SF11">
    <property type="entry name" value="AMINODEOXYCHORISMATE LYASE"/>
    <property type="match status" value="1"/>
</dbReference>
<evidence type="ECO:0000313" key="5">
    <source>
        <dbReference type="Proteomes" id="UP000248857"/>
    </source>
</evidence>
<comment type="cofactor">
    <cofactor evidence="1">
        <name>pyridoxal 5'-phosphate</name>
        <dbReference type="ChEBI" id="CHEBI:597326"/>
    </cofactor>
</comment>
<proteinExistence type="inferred from homology"/>
<dbReference type="Proteomes" id="UP000248857">
    <property type="component" value="Unassembled WGS sequence"/>
</dbReference>
<dbReference type="AlphaFoldDB" id="A0A2W1JSW5"/>
<accession>A0A2W1JSW5</accession>
<dbReference type="GO" id="GO:0046394">
    <property type="term" value="P:carboxylic acid biosynthetic process"/>
    <property type="evidence" value="ECO:0007669"/>
    <property type="project" value="UniProtKB-ARBA"/>
</dbReference>
<dbReference type="Gene3D" id="3.20.10.10">
    <property type="entry name" value="D-amino Acid Aminotransferase, subunit A, domain 2"/>
    <property type="match status" value="1"/>
</dbReference>
<dbReference type="PANTHER" id="PTHR42743">
    <property type="entry name" value="AMINO-ACID AMINOTRANSFERASE"/>
    <property type="match status" value="1"/>
</dbReference>
<evidence type="ECO:0000256" key="3">
    <source>
        <dbReference type="ARBA" id="ARBA00022898"/>
    </source>
</evidence>
<keyword evidence="3" id="KW-0663">Pyridoxal phosphate</keyword>
<dbReference type="Pfam" id="PF01063">
    <property type="entry name" value="Aminotran_4"/>
    <property type="match status" value="1"/>
</dbReference>
<evidence type="ECO:0000256" key="2">
    <source>
        <dbReference type="ARBA" id="ARBA00009320"/>
    </source>
</evidence>
<dbReference type="EMBL" id="PQWO01000012">
    <property type="protein sequence ID" value="PZD72071.1"/>
    <property type="molecule type" value="Genomic_DNA"/>
</dbReference>
<dbReference type="OrthoDB" id="451849at2"/>
<dbReference type="GO" id="GO:0047810">
    <property type="term" value="F:D-alanine-2-oxoglutarate aminotransferase activity"/>
    <property type="evidence" value="ECO:0007669"/>
    <property type="project" value="UniProtKB-EC"/>
</dbReference>
<sequence>MGLLTNLNGVISETAEVSILDRGFLYGDSIYEVTRTFQGRLFGLQEHLDRLRQSADYLYLEIPWSDSQMRAEIERTLQQASWQESYVRLVVSRGTEATISLQPGANLKPNLLIVISEISPEPTLSETGLHLTIGARRRNDPRALSPAAKTGNYLNNILALLEAQHQGADDALMLNTQGQITEATTSNFWIVKAGVVYTPPAEVGILKGITRQFLLQIMAEHNVSHQERELLPTDLDGIEEAFLSSSVRLIMPVNHIDRQPLPHCPGEMTRFLWAEFLKLMARESQAILA</sequence>
<dbReference type="InterPro" id="IPR050571">
    <property type="entry name" value="Class-IV_PLP-Dep_Aminotrnsfr"/>
</dbReference>
<dbReference type="EC" id="2.6.1.21" evidence="4"/>
<comment type="caution">
    <text evidence="4">The sequence shown here is derived from an EMBL/GenBank/DDBJ whole genome shotgun (WGS) entry which is preliminary data.</text>
</comment>